<reference evidence="3" key="1">
    <citation type="submission" date="2017-05" db="EMBL/GenBank/DDBJ databases">
        <authorList>
            <person name="Sung H."/>
        </authorList>
    </citation>
    <scope>NUCLEOTIDE SEQUENCE [LARGE SCALE GENOMIC DNA]</scope>
    <source>
        <strain evidence="3">AR23208</strain>
    </source>
</reference>
<protein>
    <recommendedName>
        <fullName evidence="1">Zinc finger CGNR domain-containing protein</fullName>
    </recommendedName>
</protein>
<name>A0A1Y0IQL1_9BACL</name>
<evidence type="ECO:0000259" key="1">
    <source>
        <dbReference type="Pfam" id="PF11706"/>
    </source>
</evidence>
<sequence>MILVHVQTPPWCGWIDLSCYTLRRTCPLSSWEKSPVFWRTSFSCILKGEVVIGMFSYYGGLLWVDFINTERLEQGQVEDLIPEFPLFERWLQEAGVDDLPEPAGVDGRQALQKAAGLRRQLRKMAEELTDPAVVPGDWAAFLNGELAAVKGHWQIHEGKAVFVPDGGWLERALWPVLQSAMLFWTEGDRARLKACSNHACIKYYYDTSKNGTRRWCRMETCGNRAKARRHYSKRKGASQDE</sequence>
<dbReference type="InterPro" id="IPR023286">
    <property type="entry name" value="ABATE_dom_sf"/>
</dbReference>
<keyword evidence="3" id="KW-1185">Reference proteome</keyword>
<dbReference type="KEGG" id="tum:CBW65_11875"/>
<feature type="domain" description="Zinc finger CGNR" evidence="1">
    <location>
        <begin position="191"/>
        <end position="234"/>
    </location>
</feature>
<dbReference type="Proteomes" id="UP000195437">
    <property type="component" value="Chromosome"/>
</dbReference>
<dbReference type="PANTHER" id="PTHR35525">
    <property type="entry name" value="BLL6575 PROTEIN"/>
    <property type="match status" value="1"/>
</dbReference>
<dbReference type="AlphaFoldDB" id="A0A1Y0IQL1"/>
<evidence type="ECO:0000313" key="3">
    <source>
        <dbReference type="Proteomes" id="UP000195437"/>
    </source>
</evidence>
<dbReference type="Pfam" id="PF07336">
    <property type="entry name" value="ABATE"/>
    <property type="match status" value="1"/>
</dbReference>
<dbReference type="Gene3D" id="1.10.3300.10">
    <property type="entry name" value="Jann2411-like domain"/>
    <property type="match status" value="1"/>
</dbReference>
<dbReference type="InterPro" id="IPR010852">
    <property type="entry name" value="ABATE"/>
</dbReference>
<gene>
    <name evidence="2" type="ORF">CBW65_11875</name>
</gene>
<dbReference type="EMBL" id="CP021434">
    <property type="protein sequence ID" value="ARU61634.1"/>
    <property type="molecule type" value="Genomic_DNA"/>
</dbReference>
<evidence type="ECO:0000313" key="2">
    <source>
        <dbReference type="EMBL" id="ARU61634.1"/>
    </source>
</evidence>
<dbReference type="Pfam" id="PF11706">
    <property type="entry name" value="zf-CGNR"/>
    <property type="match status" value="1"/>
</dbReference>
<proteinExistence type="predicted"/>
<dbReference type="InterPro" id="IPR021005">
    <property type="entry name" value="Znf_CGNR"/>
</dbReference>
<accession>A0A1Y0IQL1</accession>
<dbReference type="PANTHER" id="PTHR35525:SF3">
    <property type="entry name" value="BLL6575 PROTEIN"/>
    <property type="match status" value="1"/>
</dbReference>
<dbReference type="SUPFAM" id="SSF160904">
    <property type="entry name" value="Jann2411-like"/>
    <property type="match status" value="1"/>
</dbReference>
<organism evidence="2 3">
    <name type="scientific">Tumebacillus avium</name>
    <dbReference type="NCBI Taxonomy" id="1903704"/>
    <lineage>
        <taxon>Bacteria</taxon>
        <taxon>Bacillati</taxon>
        <taxon>Bacillota</taxon>
        <taxon>Bacilli</taxon>
        <taxon>Bacillales</taxon>
        <taxon>Alicyclobacillaceae</taxon>
        <taxon>Tumebacillus</taxon>
    </lineage>
</organism>